<evidence type="ECO:0000313" key="1">
    <source>
        <dbReference type="EMBL" id="JAH31685.1"/>
    </source>
</evidence>
<name>A0A0E9RTB5_ANGAN</name>
<organism evidence="1">
    <name type="scientific">Anguilla anguilla</name>
    <name type="common">European freshwater eel</name>
    <name type="synonym">Muraena anguilla</name>
    <dbReference type="NCBI Taxonomy" id="7936"/>
    <lineage>
        <taxon>Eukaryota</taxon>
        <taxon>Metazoa</taxon>
        <taxon>Chordata</taxon>
        <taxon>Craniata</taxon>
        <taxon>Vertebrata</taxon>
        <taxon>Euteleostomi</taxon>
        <taxon>Actinopterygii</taxon>
        <taxon>Neopterygii</taxon>
        <taxon>Teleostei</taxon>
        <taxon>Anguilliformes</taxon>
        <taxon>Anguillidae</taxon>
        <taxon>Anguilla</taxon>
    </lineage>
</organism>
<dbReference type="EMBL" id="GBXM01076892">
    <property type="protein sequence ID" value="JAH31685.1"/>
    <property type="molecule type" value="Transcribed_RNA"/>
</dbReference>
<reference evidence="1" key="2">
    <citation type="journal article" date="2015" name="Fish Shellfish Immunol.">
        <title>Early steps in the European eel (Anguilla anguilla)-Vibrio vulnificus interaction in the gills: Role of the RtxA13 toxin.</title>
        <authorList>
            <person name="Callol A."/>
            <person name="Pajuelo D."/>
            <person name="Ebbesson L."/>
            <person name="Teles M."/>
            <person name="MacKenzie S."/>
            <person name="Amaro C."/>
        </authorList>
    </citation>
    <scope>NUCLEOTIDE SEQUENCE</scope>
</reference>
<proteinExistence type="predicted"/>
<protein>
    <submittedName>
        <fullName evidence="1">Uncharacterized protein</fullName>
    </submittedName>
</protein>
<dbReference type="AlphaFoldDB" id="A0A0E9RTB5"/>
<accession>A0A0E9RTB5</accession>
<reference evidence="1" key="1">
    <citation type="submission" date="2014-11" db="EMBL/GenBank/DDBJ databases">
        <authorList>
            <person name="Amaro Gonzalez C."/>
        </authorList>
    </citation>
    <scope>NUCLEOTIDE SEQUENCE</scope>
</reference>
<sequence length="64" mass="7449">MVHFHKLNITFLIMVIRTVHTPFHFPPLNIFLVDSLTLPLEKKARTPFSTAITIQLKLTHNKNI</sequence>